<evidence type="ECO:0000256" key="2">
    <source>
        <dbReference type="ARBA" id="ARBA00023125"/>
    </source>
</evidence>
<dbReference type="Pfam" id="PF01037">
    <property type="entry name" value="AsnC_trans_reg"/>
    <property type="match status" value="1"/>
</dbReference>
<dbReference type="InterPro" id="IPR011008">
    <property type="entry name" value="Dimeric_a/b-barrel"/>
</dbReference>
<evidence type="ECO:0000313" key="5">
    <source>
        <dbReference type="EMBL" id="MDT0681620.1"/>
    </source>
</evidence>
<proteinExistence type="predicted"/>
<dbReference type="EMBL" id="JAVRHL010000001">
    <property type="protein sequence ID" value="MDT0681620.1"/>
    <property type="molecule type" value="Genomic_DNA"/>
</dbReference>
<evidence type="ECO:0000259" key="4">
    <source>
        <dbReference type="PROSITE" id="PS50956"/>
    </source>
</evidence>
<dbReference type="Gene3D" id="3.30.70.920">
    <property type="match status" value="1"/>
</dbReference>
<evidence type="ECO:0000256" key="3">
    <source>
        <dbReference type="ARBA" id="ARBA00023163"/>
    </source>
</evidence>
<accession>A0ABU3DD25</accession>
<name>A0ABU3DD25_9RHOB</name>
<dbReference type="SMART" id="SM00344">
    <property type="entry name" value="HTH_ASNC"/>
    <property type="match status" value="1"/>
</dbReference>
<keyword evidence="2" id="KW-0238">DNA-binding</keyword>
<dbReference type="PANTHER" id="PTHR30154">
    <property type="entry name" value="LEUCINE-RESPONSIVE REGULATORY PROTEIN"/>
    <property type="match status" value="1"/>
</dbReference>
<sequence length="152" mass="16748">MDRLDLALLAALEDNARLSYAELAEREGLSKTPVWKRIKAMEEAGVIEGYAARLSSRALGFEILALVELSLAPEDAEAFEVAVRRLPAIYHCVATTGEADYILQVLARDMDDLDRLIRKQIVRLPGVRRTKTSVVTRVVKARQSIAGAASMP</sequence>
<keyword evidence="3" id="KW-0804">Transcription</keyword>
<keyword evidence="1" id="KW-0805">Transcription regulation</keyword>
<dbReference type="PANTHER" id="PTHR30154:SF34">
    <property type="entry name" value="TRANSCRIPTIONAL REGULATOR AZLB"/>
    <property type="match status" value="1"/>
</dbReference>
<dbReference type="InterPro" id="IPR019887">
    <property type="entry name" value="Tscrpt_reg_AsnC/Lrp_C"/>
</dbReference>
<dbReference type="InterPro" id="IPR000485">
    <property type="entry name" value="AsnC-type_HTH_dom"/>
</dbReference>
<gene>
    <name evidence="5" type="ORF">RM543_02900</name>
</gene>
<dbReference type="RefSeq" id="WP_116086147.1">
    <property type="nucleotide sequence ID" value="NZ_JAVRHL010000001.1"/>
</dbReference>
<dbReference type="Pfam" id="PF13412">
    <property type="entry name" value="HTH_24"/>
    <property type="match status" value="1"/>
</dbReference>
<dbReference type="PRINTS" id="PR00033">
    <property type="entry name" value="HTHASNC"/>
</dbReference>
<protein>
    <submittedName>
        <fullName evidence="5">Lrp/AsnC family transcriptional regulator</fullName>
    </submittedName>
</protein>
<feature type="domain" description="HTH asnC-type" evidence="4">
    <location>
        <begin position="1"/>
        <end position="62"/>
    </location>
</feature>
<evidence type="ECO:0000256" key="1">
    <source>
        <dbReference type="ARBA" id="ARBA00023015"/>
    </source>
</evidence>
<dbReference type="SUPFAM" id="SSF54909">
    <property type="entry name" value="Dimeric alpha+beta barrel"/>
    <property type="match status" value="1"/>
</dbReference>
<dbReference type="InterPro" id="IPR019888">
    <property type="entry name" value="Tscrpt_reg_AsnC-like"/>
</dbReference>
<dbReference type="SUPFAM" id="SSF46785">
    <property type="entry name" value="Winged helix' DNA-binding domain"/>
    <property type="match status" value="1"/>
</dbReference>
<dbReference type="InterPro" id="IPR036388">
    <property type="entry name" value="WH-like_DNA-bd_sf"/>
</dbReference>
<evidence type="ECO:0000313" key="6">
    <source>
        <dbReference type="Proteomes" id="UP001265259"/>
    </source>
</evidence>
<dbReference type="Gene3D" id="1.10.10.10">
    <property type="entry name" value="Winged helix-like DNA-binding domain superfamily/Winged helix DNA-binding domain"/>
    <property type="match status" value="1"/>
</dbReference>
<dbReference type="PROSITE" id="PS50956">
    <property type="entry name" value="HTH_ASNC_2"/>
    <property type="match status" value="1"/>
</dbReference>
<keyword evidence="6" id="KW-1185">Reference proteome</keyword>
<organism evidence="5 6">
    <name type="scientific">Tropicimonas omnivorans</name>
    <dbReference type="NCBI Taxonomy" id="3075590"/>
    <lineage>
        <taxon>Bacteria</taxon>
        <taxon>Pseudomonadati</taxon>
        <taxon>Pseudomonadota</taxon>
        <taxon>Alphaproteobacteria</taxon>
        <taxon>Rhodobacterales</taxon>
        <taxon>Roseobacteraceae</taxon>
        <taxon>Tropicimonas</taxon>
    </lineage>
</organism>
<dbReference type="Proteomes" id="UP001265259">
    <property type="component" value="Unassembled WGS sequence"/>
</dbReference>
<dbReference type="InterPro" id="IPR036390">
    <property type="entry name" value="WH_DNA-bd_sf"/>
</dbReference>
<comment type="caution">
    <text evidence="5">The sequence shown here is derived from an EMBL/GenBank/DDBJ whole genome shotgun (WGS) entry which is preliminary data.</text>
</comment>
<reference evidence="5 6" key="1">
    <citation type="submission" date="2023-09" db="EMBL/GenBank/DDBJ databases">
        <authorList>
            <person name="Rey-Velasco X."/>
        </authorList>
    </citation>
    <scope>NUCLEOTIDE SEQUENCE [LARGE SCALE GENOMIC DNA]</scope>
    <source>
        <strain evidence="5 6">F158</strain>
    </source>
</reference>